<evidence type="ECO:0000313" key="3">
    <source>
        <dbReference type="Proteomes" id="UP000177746"/>
    </source>
</evidence>
<sequence>MLQFFLIILAVVVVVVVLISRISHREKPLAFKQRDRVMNSSEQALFINLQKVLGERFIILSKVRIEDFVEVVRNGFDQRKVYGNRARIKSRHVDFLICEALTTKPVLAIELDGNSHYRQDRRERDNFVNELYSSIGLRVEHVLVGSDFENEAFRIRDSLITYQ</sequence>
<evidence type="ECO:0000313" key="2">
    <source>
        <dbReference type="EMBL" id="OHA91751.1"/>
    </source>
</evidence>
<feature type="domain" description="DUF2726" evidence="1">
    <location>
        <begin position="36"/>
        <end position="138"/>
    </location>
</feature>
<gene>
    <name evidence="2" type="ORF">A2665_00770</name>
</gene>
<comment type="caution">
    <text evidence="2">The sequence shown here is derived from an EMBL/GenBank/DDBJ whole genome shotgun (WGS) entry which is preliminary data.</text>
</comment>
<reference evidence="2 3" key="1">
    <citation type="journal article" date="2016" name="Nat. Commun.">
        <title>Thousands of microbial genomes shed light on interconnected biogeochemical processes in an aquifer system.</title>
        <authorList>
            <person name="Anantharaman K."/>
            <person name="Brown C.T."/>
            <person name="Hug L.A."/>
            <person name="Sharon I."/>
            <person name="Castelle C.J."/>
            <person name="Probst A.J."/>
            <person name="Thomas B.C."/>
            <person name="Singh A."/>
            <person name="Wilkins M.J."/>
            <person name="Karaoz U."/>
            <person name="Brodie E.L."/>
            <person name="Williams K.H."/>
            <person name="Hubbard S.S."/>
            <person name="Banfield J.F."/>
        </authorList>
    </citation>
    <scope>NUCLEOTIDE SEQUENCE [LARGE SCALE GENOMIC DNA]</scope>
</reference>
<accession>A0A1G2T580</accession>
<proteinExistence type="predicted"/>
<name>A0A1G2T580_9BACT</name>
<dbReference type="Pfam" id="PF10881">
    <property type="entry name" value="DUF2726"/>
    <property type="match status" value="1"/>
</dbReference>
<protein>
    <recommendedName>
        <fullName evidence="1">DUF2726 domain-containing protein</fullName>
    </recommendedName>
</protein>
<dbReference type="Proteomes" id="UP000177746">
    <property type="component" value="Unassembled WGS sequence"/>
</dbReference>
<dbReference type="EMBL" id="MHVI01000012">
    <property type="protein sequence ID" value="OHA91751.1"/>
    <property type="molecule type" value="Genomic_DNA"/>
</dbReference>
<organism evidence="2 3">
    <name type="scientific">Candidatus Zambryskibacteria bacterium RIFCSPHIGHO2_01_FULL_46_30</name>
    <dbReference type="NCBI Taxonomy" id="1802739"/>
    <lineage>
        <taxon>Bacteria</taxon>
        <taxon>Candidatus Zambryskiibacteriota</taxon>
    </lineage>
</organism>
<dbReference type="InterPro" id="IPR024402">
    <property type="entry name" value="DUF2726"/>
</dbReference>
<dbReference type="AlphaFoldDB" id="A0A1G2T580"/>
<evidence type="ECO:0000259" key="1">
    <source>
        <dbReference type="Pfam" id="PF10881"/>
    </source>
</evidence>